<dbReference type="EMBL" id="JBIMZQ010000013">
    <property type="protein sequence ID" value="KAL3667653.1"/>
    <property type="molecule type" value="Genomic_DNA"/>
</dbReference>
<dbReference type="InterPro" id="IPR029057">
    <property type="entry name" value="PRTase-like"/>
</dbReference>
<proteinExistence type="predicted"/>
<dbReference type="AlphaFoldDB" id="A0ABD3FL73"/>
<dbReference type="SUPFAM" id="SSF46689">
    <property type="entry name" value="Homeodomain-like"/>
    <property type="match status" value="1"/>
</dbReference>
<reference evidence="4 5" key="1">
    <citation type="submission" date="2024-09" db="EMBL/GenBank/DDBJ databases">
        <title>Genome sequencing and assembly of Phytophthora oleae, isolate VK10A, causative agent of rot of olive drupes.</title>
        <authorList>
            <person name="Conti Taguali S."/>
            <person name="Riolo M."/>
            <person name="La Spada F."/>
            <person name="Cacciola S.O."/>
            <person name="Dionisio G."/>
        </authorList>
    </citation>
    <scope>NUCLEOTIDE SEQUENCE [LARGE SCALE GENOMIC DNA]</scope>
    <source>
        <strain evidence="4 5">VK10A</strain>
    </source>
</reference>
<comment type="caution">
    <text evidence="4">The sequence shown here is derived from an EMBL/GenBank/DDBJ whole genome shotgun (WGS) entry which is preliminary data.</text>
</comment>
<name>A0ABD3FL73_9STRA</name>
<evidence type="ECO:0008006" key="6">
    <source>
        <dbReference type="Google" id="ProtNLM"/>
    </source>
</evidence>
<dbReference type="InterPro" id="IPR000836">
    <property type="entry name" value="PRTase_dom"/>
</dbReference>
<dbReference type="Pfam" id="PF14681">
    <property type="entry name" value="UPRTase"/>
    <property type="match status" value="1"/>
</dbReference>
<evidence type="ECO:0000259" key="3">
    <source>
        <dbReference type="Pfam" id="PF14681"/>
    </source>
</evidence>
<feature type="region of interest" description="Disordered" evidence="1">
    <location>
        <begin position="1"/>
        <end position="46"/>
    </location>
</feature>
<gene>
    <name evidence="4" type="ORF">V7S43_007207</name>
</gene>
<dbReference type="SUPFAM" id="SSF53271">
    <property type="entry name" value="PRTase-like"/>
    <property type="match status" value="1"/>
</dbReference>
<protein>
    <recommendedName>
        <fullName evidence="6">HTH psq-type domain-containing protein</fullName>
    </recommendedName>
</protein>
<accession>A0ABD3FL73</accession>
<organism evidence="4 5">
    <name type="scientific">Phytophthora oleae</name>
    <dbReference type="NCBI Taxonomy" id="2107226"/>
    <lineage>
        <taxon>Eukaryota</taxon>
        <taxon>Sar</taxon>
        <taxon>Stramenopiles</taxon>
        <taxon>Oomycota</taxon>
        <taxon>Peronosporomycetes</taxon>
        <taxon>Peronosporales</taxon>
        <taxon>Peronosporaceae</taxon>
        <taxon>Phytophthora</taxon>
    </lineage>
</organism>
<dbReference type="Gene3D" id="3.40.50.2020">
    <property type="match status" value="1"/>
</dbReference>
<dbReference type="Gene3D" id="1.10.10.60">
    <property type="entry name" value="Homeodomain-like"/>
    <property type="match status" value="1"/>
</dbReference>
<dbReference type="Pfam" id="PF04218">
    <property type="entry name" value="CENP-B_N"/>
    <property type="match status" value="1"/>
</dbReference>
<feature type="compositionally biased region" description="Polar residues" evidence="1">
    <location>
        <begin position="9"/>
        <end position="23"/>
    </location>
</feature>
<dbReference type="InterPro" id="IPR009057">
    <property type="entry name" value="Homeodomain-like_sf"/>
</dbReference>
<keyword evidence="5" id="KW-1185">Reference proteome</keyword>
<feature type="domain" description="HTH psq-type" evidence="2">
    <location>
        <begin position="75"/>
        <end position="116"/>
    </location>
</feature>
<evidence type="ECO:0000313" key="5">
    <source>
        <dbReference type="Proteomes" id="UP001632037"/>
    </source>
</evidence>
<sequence length="355" mass="39431">MMHRPPPSAMTSTPPYEANTNASEGRVRVHGKRNAPEDFDSDTEMKRPALEIAPGVSPFAVNQKPRKRPNYLDHAERCRIIRRVDHGESQASLAREFGVTRAAVCQLYKKREAILARGEPERVLEVLSPTTEIQVMPKTHLEGIRTASRPQPEISVKRDTKALLSPVEVRSSTVKRLIRTVKQPGTSVPAFERAAARLSMILIEEAFAHFDRQVEAASRSSQSEIKFCGVSIGVESSSFLTSLLQIDRNAHSGEIHVKLEQDDRASWKLVYLDVPDIITDLKVLLFSTSGNGGAECKAIEALQSIGVLERNISLVMVVCSLSGYEEIVTRYPNTKIITATIDNEWTLDGELHPTQ</sequence>
<evidence type="ECO:0000256" key="1">
    <source>
        <dbReference type="SAM" id="MobiDB-lite"/>
    </source>
</evidence>
<dbReference type="Proteomes" id="UP001632037">
    <property type="component" value="Unassembled WGS sequence"/>
</dbReference>
<feature type="domain" description="Phosphoribosyltransferase" evidence="3">
    <location>
        <begin position="174"/>
        <end position="347"/>
    </location>
</feature>
<evidence type="ECO:0000259" key="2">
    <source>
        <dbReference type="Pfam" id="PF04218"/>
    </source>
</evidence>
<dbReference type="InterPro" id="IPR007889">
    <property type="entry name" value="HTH_Psq"/>
</dbReference>
<evidence type="ECO:0000313" key="4">
    <source>
        <dbReference type="EMBL" id="KAL3667653.1"/>
    </source>
</evidence>